<reference evidence="7 8" key="1">
    <citation type="submission" date="2020-08" db="EMBL/GenBank/DDBJ databases">
        <title>Genome public.</title>
        <authorList>
            <person name="Liu C."/>
            <person name="Sun Q."/>
        </authorList>
    </citation>
    <scope>NUCLEOTIDE SEQUENCE [LARGE SCALE GENOMIC DNA]</scope>
    <source>
        <strain evidence="7 8">BX2</strain>
    </source>
</reference>
<dbReference type="GO" id="GO:0004139">
    <property type="term" value="F:deoxyribose-phosphate aldolase activity"/>
    <property type="evidence" value="ECO:0007669"/>
    <property type="project" value="UniProtKB-EC"/>
</dbReference>
<dbReference type="PANTHER" id="PTHR10889">
    <property type="entry name" value="DEOXYRIBOSE-PHOSPHATE ALDOLASE"/>
    <property type="match status" value="1"/>
</dbReference>
<gene>
    <name evidence="6 7" type="primary">deoC</name>
    <name evidence="7" type="ORF">H8S77_07375</name>
</gene>
<evidence type="ECO:0000256" key="3">
    <source>
        <dbReference type="ARBA" id="ARBA00023239"/>
    </source>
</evidence>
<feature type="active site" description="Proton donor/acceptor" evidence="6">
    <location>
        <position position="99"/>
    </location>
</feature>
<evidence type="ECO:0000256" key="4">
    <source>
        <dbReference type="ARBA" id="ARBA00023270"/>
    </source>
</evidence>
<comment type="function">
    <text evidence="6">Catalyzes a reversible aldol reaction between acetaldehyde and D-glyceraldehyde 3-phosphate to generate 2-deoxy-D-ribose 5-phosphate.</text>
</comment>
<feature type="active site" description="Proton donor/acceptor" evidence="6">
    <location>
        <position position="192"/>
    </location>
</feature>
<keyword evidence="2 6" id="KW-0963">Cytoplasm</keyword>
<accession>A0ABR7DYX1</accession>
<evidence type="ECO:0000256" key="1">
    <source>
        <dbReference type="ARBA" id="ARBA00010936"/>
    </source>
</evidence>
<proteinExistence type="inferred from homology"/>
<dbReference type="Pfam" id="PF01791">
    <property type="entry name" value="DeoC"/>
    <property type="match status" value="1"/>
</dbReference>
<keyword evidence="4 6" id="KW-0704">Schiff base</keyword>
<evidence type="ECO:0000313" key="8">
    <source>
        <dbReference type="Proteomes" id="UP000644010"/>
    </source>
</evidence>
<keyword evidence="3 6" id="KW-0456">Lyase</keyword>
<dbReference type="HAMAP" id="MF_00114">
    <property type="entry name" value="DeoC_type1"/>
    <property type="match status" value="1"/>
</dbReference>
<dbReference type="InterPro" id="IPR011343">
    <property type="entry name" value="DeoC"/>
</dbReference>
<dbReference type="NCBIfam" id="TIGR00126">
    <property type="entry name" value="deoC"/>
    <property type="match status" value="1"/>
</dbReference>
<sequence>MNEIIANLSVKQLAGMIDHTFLKPFGTAENIEKLCAEARKYEFAMVAINPAEVETCVKLLEGSPVRVGAAIGFPLGQTTTECKAFETRDAIAKGATEIDTVINVRALQKGCLDIVKKEIEEMVAICRPAGVICKVILETCYLSDTEKETVCRIAKEAGVDFVKTSTGFGTAGATVEDVALMRRVVGPEIGVKAAGGIRDLDTALAMIKAGATRIGTSSGVTIVEAYKSAIK</sequence>
<comment type="similarity">
    <text evidence="1 6">Belongs to the DeoC/FbaB aldolase family. DeoC type 1 subfamily.</text>
</comment>
<dbReference type="SMART" id="SM01133">
    <property type="entry name" value="DeoC"/>
    <property type="match status" value="1"/>
</dbReference>
<evidence type="ECO:0000256" key="5">
    <source>
        <dbReference type="ARBA" id="ARBA00048791"/>
    </source>
</evidence>
<dbReference type="PIRSF" id="PIRSF001357">
    <property type="entry name" value="DeoC"/>
    <property type="match status" value="1"/>
</dbReference>
<dbReference type="PANTHER" id="PTHR10889:SF1">
    <property type="entry name" value="DEOXYRIBOSE-PHOSPHATE ALDOLASE"/>
    <property type="match status" value="1"/>
</dbReference>
<name>A0ABR7DYX1_9BACT</name>
<dbReference type="InterPro" id="IPR028581">
    <property type="entry name" value="DeoC_typeI"/>
</dbReference>
<dbReference type="EMBL" id="JACOOI010000006">
    <property type="protein sequence ID" value="MBC5642706.1"/>
    <property type="molecule type" value="Genomic_DNA"/>
</dbReference>
<dbReference type="RefSeq" id="WP_128134319.1">
    <property type="nucleotide sequence ID" value="NZ_JACOOI010000006.1"/>
</dbReference>
<dbReference type="EC" id="4.1.2.4" evidence="6"/>
<dbReference type="SUPFAM" id="SSF51569">
    <property type="entry name" value="Aldolase"/>
    <property type="match status" value="1"/>
</dbReference>
<keyword evidence="8" id="KW-1185">Reference proteome</keyword>
<dbReference type="Proteomes" id="UP000644010">
    <property type="component" value="Unassembled WGS sequence"/>
</dbReference>
<protein>
    <recommendedName>
        <fullName evidence="6">Deoxyribose-phosphate aldolase</fullName>
        <shortName evidence="6">DERA</shortName>
        <ecNumber evidence="6">4.1.2.4</ecNumber>
    </recommendedName>
    <alternativeName>
        <fullName evidence="6">2-deoxy-D-ribose 5-phosphate aldolase</fullName>
    </alternativeName>
    <alternativeName>
        <fullName evidence="6">Phosphodeoxyriboaldolase</fullName>
        <shortName evidence="6">Deoxyriboaldolase</shortName>
    </alternativeName>
</protein>
<dbReference type="Gene3D" id="3.20.20.70">
    <property type="entry name" value="Aldolase class I"/>
    <property type="match status" value="1"/>
</dbReference>
<comment type="caution">
    <text evidence="7">The sequence shown here is derived from an EMBL/GenBank/DDBJ whole genome shotgun (WGS) entry which is preliminary data.</text>
</comment>
<dbReference type="InterPro" id="IPR013785">
    <property type="entry name" value="Aldolase_TIM"/>
</dbReference>
<comment type="pathway">
    <text evidence="6">Carbohydrate degradation; 2-deoxy-D-ribose 1-phosphate degradation; D-glyceraldehyde 3-phosphate and acetaldehyde from 2-deoxy-alpha-D-ribose 1-phosphate: step 2/2.</text>
</comment>
<evidence type="ECO:0000256" key="2">
    <source>
        <dbReference type="ARBA" id="ARBA00022490"/>
    </source>
</evidence>
<evidence type="ECO:0000256" key="6">
    <source>
        <dbReference type="HAMAP-Rule" id="MF_00114"/>
    </source>
</evidence>
<dbReference type="CDD" id="cd00959">
    <property type="entry name" value="DeoC"/>
    <property type="match status" value="1"/>
</dbReference>
<organism evidence="7 8">
    <name type="scientific">Parabacteroides segnis</name>
    <dbReference type="NCBI Taxonomy" id="2763058"/>
    <lineage>
        <taxon>Bacteria</taxon>
        <taxon>Pseudomonadati</taxon>
        <taxon>Bacteroidota</taxon>
        <taxon>Bacteroidia</taxon>
        <taxon>Bacteroidales</taxon>
        <taxon>Tannerellaceae</taxon>
        <taxon>Parabacteroides</taxon>
    </lineage>
</organism>
<comment type="catalytic activity">
    <reaction evidence="5 6">
        <text>2-deoxy-D-ribose 5-phosphate = D-glyceraldehyde 3-phosphate + acetaldehyde</text>
        <dbReference type="Rhea" id="RHEA:12821"/>
        <dbReference type="ChEBI" id="CHEBI:15343"/>
        <dbReference type="ChEBI" id="CHEBI:59776"/>
        <dbReference type="ChEBI" id="CHEBI:62877"/>
        <dbReference type="EC" id="4.1.2.4"/>
    </reaction>
</comment>
<dbReference type="InterPro" id="IPR002915">
    <property type="entry name" value="DeoC/FbaB/LacD_aldolase"/>
</dbReference>
<feature type="active site" description="Schiff-base intermediate with acetaldehyde" evidence="6">
    <location>
        <position position="163"/>
    </location>
</feature>
<comment type="subcellular location">
    <subcellularLocation>
        <location evidence="6">Cytoplasm</location>
    </subcellularLocation>
</comment>
<evidence type="ECO:0000313" key="7">
    <source>
        <dbReference type="EMBL" id="MBC5642706.1"/>
    </source>
</evidence>